<dbReference type="SUPFAM" id="SSF103473">
    <property type="entry name" value="MFS general substrate transporter"/>
    <property type="match status" value="1"/>
</dbReference>
<dbReference type="VEuPathDB" id="FungiDB:BD410DRAFT_792309"/>
<keyword evidence="9" id="KW-1185">Reference proteome</keyword>
<dbReference type="Gene3D" id="1.20.1250.20">
    <property type="entry name" value="MFS general substrate transporter like domains"/>
    <property type="match status" value="1"/>
</dbReference>
<evidence type="ECO:0000256" key="1">
    <source>
        <dbReference type="ARBA" id="ARBA00004141"/>
    </source>
</evidence>
<protein>
    <submittedName>
        <fullName evidence="8">MFS general substrate transporter</fullName>
    </submittedName>
</protein>
<keyword evidence="4 6" id="KW-1133">Transmembrane helix</keyword>
<evidence type="ECO:0000256" key="4">
    <source>
        <dbReference type="ARBA" id="ARBA00022989"/>
    </source>
</evidence>
<evidence type="ECO:0000259" key="7">
    <source>
        <dbReference type="PROSITE" id="PS50850"/>
    </source>
</evidence>
<sequence length="191" mass="20822">MPLMPRCDEETPLLSSRALGDGPHKETSLPWRQFRIVLIIQFAESVAEDVISPLVPQLIKELGVTRGDDMKIGYYVGMIQSIFFASQALTILSWSRLSDEIGRKPIILVGLFGHSSSMYIFGLSRSLFGFLISRFIAGALNGNIGVVKSLLAELTDHTKIAHAFAYQPIAQSSGATVGYIHEPSIVGGENS</sequence>
<dbReference type="EMBL" id="ML170198">
    <property type="protein sequence ID" value="TDL19279.1"/>
    <property type="molecule type" value="Genomic_DNA"/>
</dbReference>
<evidence type="ECO:0000256" key="3">
    <source>
        <dbReference type="ARBA" id="ARBA00022692"/>
    </source>
</evidence>
<evidence type="ECO:0000256" key="6">
    <source>
        <dbReference type="SAM" id="Phobius"/>
    </source>
</evidence>
<keyword evidence="2" id="KW-0813">Transport</keyword>
<dbReference type="PROSITE" id="PS50850">
    <property type="entry name" value="MFS"/>
    <property type="match status" value="1"/>
</dbReference>
<keyword evidence="3 6" id="KW-0812">Transmembrane</keyword>
<keyword evidence="5 6" id="KW-0472">Membrane</keyword>
<comment type="subcellular location">
    <subcellularLocation>
        <location evidence="1">Membrane</location>
        <topology evidence="1">Multi-pass membrane protein</topology>
    </subcellularLocation>
</comment>
<dbReference type="AlphaFoldDB" id="A0A4Y7PXE9"/>
<evidence type="ECO:0000256" key="2">
    <source>
        <dbReference type="ARBA" id="ARBA00022448"/>
    </source>
</evidence>
<evidence type="ECO:0000313" key="9">
    <source>
        <dbReference type="Proteomes" id="UP000294933"/>
    </source>
</evidence>
<organism evidence="8 9">
    <name type="scientific">Rickenella mellea</name>
    <dbReference type="NCBI Taxonomy" id="50990"/>
    <lineage>
        <taxon>Eukaryota</taxon>
        <taxon>Fungi</taxon>
        <taxon>Dikarya</taxon>
        <taxon>Basidiomycota</taxon>
        <taxon>Agaricomycotina</taxon>
        <taxon>Agaricomycetes</taxon>
        <taxon>Hymenochaetales</taxon>
        <taxon>Rickenellaceae</taxon>
        <taxon>Rickenella</taxon>
    </lineage>
</organism>
<dbReference type="InterPro" id="IPR020846">
    <property type="entry name" value="MFS_dom"/>
</dbReference>
<dbReference type="PANTHER" id="PTHR23504">
    <property type="entry name" value="MAJOR FACILITATOR SUPERFAMILY DOMAIN-CONTAINING PROTEIN 10"/>
    <property type="match status" value="1"/>
</dbReference>
<dbReference type="GO" id="GO:0016020">
    <property type="term" value="C:membrane"/>
    <property type="evidence" value="ECO:0007669"/>
    <property type="project" value="UniProtKB-SubCell"/>
</dbReference>
<dbReference type="OrthoDB" id="419616at2759"/>
<dbReference type="InterPro" id="IPR011701">
    <property type="entry name" value="MFS"/>
</dbReference>
<proteinExistence type="predicted"/>
<dbReference type="InterPro" id="IPR036259">
    <property type="entry name" value="MFS_trans_sf"/>
</dbReference>
<dbReference type="Proteomes" id="UP000294933">
    <property type="component" value="Unassembled WGS sequence"/>
</dbReference>
<dbReference type="PANTHER" id="PTHR23504:SF15">
    <property type="entry name" value="MAJOR FACILITATOR SUPERFAMILY (MFS) PROFILE DOMAIN-CONTAINING PROTEIN"/>
    <property type="match status" value="1"/>
</dbReference>
<feature type="transmembrane region" description="Helical" evidence="6">
    <location>
        <begin position="106"/>
        <end position="124"/>
    </location>
</feature>
<feature type="transmembrane region" description="Helical" evidence="6">
    <location>
        <begin position="72"/>
        <end position="94"/>
    </location>
</feature>
<evidence type="ECO:0000256" key="5">
    <source>
        <dbReference type="ARBA" id="ARBA00023136"/>
    </source>
</evidence>
<gene>
    <name evidence="8" type="ORF">BD410DRAFT_792309</name>
</gene>
<dbReference type="GO" id="GO:0022857">
    <property type="term" value="F:transmembrane transporter activity"/>
    <property type="evidence" value="ECO:0007669"/>
    <property type="project" value="InterPro"/>
</dbReference>
<feature type="domain" description="Major facilitator superfamily (MFS) profile" evidence="7">
    <location>
        <begin position="33"/>
        <end position="191"/>
    </location>
</feature>
<dbReference type="Pfam" id="PF07690">
    <property type="entry name" value="MFS_1"/>
    <property type="match status" value="1"/>
</dbReference>
<accession>A0A4Y7PXE9</accession>
<name>A0A4Y7PXE9_9AGAM</name>
<evidence type="ECO:0000313" key="8">
    <source>
        <dbReference type="EMBL" id="TDL19279.1"/>
    </source>
</evidence>
<reference evidence="8 9" key="1">
    <citation type="submission" date="2018-06" db="EMBL/GenBank/DDBJ databases">
        <title>A transcriptomic atlas of mushroom development highlights an independent origin of complex multicellularity.</title>
        <authorList>
            <consortium name="DOE Joint Genome Institute"/>
            <person name="Krizsan K."/>
            <person name="Almasi E."/>
            <person name="Merenyi Z."/>
            <person name="Sahu N."/>
            <person name="Viragh M."/>
            <person name="Koszo T."/>
            <person name="Mondo S."/>
            <person name="Kiss B."/>
            <person name="Balint B."/>
            <person name="Kues U."/>
            <person name="Barry K."/>
            <person name="Hegedus J.C."/>
            <person name="Henrissat B."/>
            <person name="Johnson J."/>
            <person name="Lipzen A."/>
            <person name="Ohm R."/>
            <person name="Nagy I."/>
            <person name="Pangilinan J."/>
            <person name="Yan J."/>
            <person name="Xiong Y."/>
            <person name="Grigoriev I.V."/>
            <person name="Hibbett D.S."/>
            <person name="Nagy L.G."/>
        </authorList>
    </citation>
    <scope>NUCLEOTIDE SEQUENCE [LARGE SCALE GENOMIC DNA]</scope>
    <source>
        <strain evidence="8 9">SZMC22713</strain>
    </source>
</reference>